<dbReference type="EC" id="4.2.3.1" evidence="5"/>
<dbReference type="STRING" id="1322246.BN4_10996"/>
<dbReference type="InterPro" id="IPR000634">
    <property type="entry name" value="Ser/Thr_deHydtase_PyrdxlP-BS"/>
</dbReference>
<feature type="domain" description="Tryptophan synthase beta chain-like PALP" evidence="4">
    <location>
        <begin position="64"/>
        <end position="357"/>
    </location>
</feature>
<dbReference type="PANTHER" id="PTHR48078">
    <property type="entry name" value="THREONINE DEHYDRATASE, MITOCHONDRIAL-RELATED"/>
    <property type="match status" value="1"/>
</dbReference>
<dbReference type="GO" id="GO:0006565">
    <property type="term" value="P:L-serine catabolic process"/>
    <property type="evidence" value="ECO:0007669"/>
    <property type="project" value="TreeGrafter"/>
</dbReference>
<dbReference type="GO" id="GO:0004794">
    <property type="term" value="F:threonine deaminase activity"/>
    <property type="evidence" value="ECO:0007669"/>
    <property type="project" value="TreeGrafter"/>
</dbReference>
<evidence type="ECO:0000256" key="2">
    <source>
        <dbReference type="ARBA" id="ARBA00022898"/>
    </source>
</evidence>
<dbReference type="PROSITE" id="PS00165">
    <property type="entry name" value="DEHYDRATASE_SER_THR"/>
    <property type="match status" value="1"/>
</dbReference>
<comment type="cofactor">
    <cofactor evidence="1">
        <name>pyridoxal 5'-phosphate</name>
        <dbReference type="ChEBI" id="CHEBI:597326"/>
    </cofactor>
</comment>
<dbReference type="InterPro" id="IPR001926">
    <property type="entry name" value="TrpB-like_PALP"/>
</dbReference>
<keyword evidence="3 5" id="KW-0456">Lyase</keyword>
<dbReference type="Gene3D" id="3.40.50.1100">
    <property type="match status" value="2"/>
</dbReference>
<dbReference type="InterPro" id="IPR050147">
    <property type="entry name" value="Ser/Thr_Dehydratase"/>
</dbReference>
<protein>
    <submittedName>
        <fullName evidence="5">Threonine synthase</fullName>
        <ecNumber evidence="5">4.2.3.1</ecNumber>
    </submittedName>
</protein>
<dbReference type="RefSeq" id="WP_015414284.1">
    <property type="nucleotide sequence ID" value="NC_020409.1"/>
</dbReference>
<evidence type="ECO:0000259" key="4">
    <source>
        <dbReference type="Pfam" id="PF00291"/>
    </source>
</evidence>
<evidence type="ECO:0000313" key="5">
    <source>
        <dbReference type="EMBL" id="CCH48233.1"/>
    </source>
</evidence>
<dbReference type="Pfam" id="PF00291">
    <property type="entry name" value="PALP"/>
    <property type="match status" value="1"/>
</dbReference>
<dbReference type="GO" id="GO:0004795">
    <property type="term" value="F:threonine synthase activity"/>
    <property type="evidence" value="ECO:0007669"/>
    <property type="project" value="UniProtKB-EC"/>
</dbReference>
<dbReference type="GO" id="GO:0030170">
    <property type="term" value="F:pyridoxal phosphate binding"/>
    <property type="evidence" value="ECO:0007669"/>
    <property type="project" value="InterPro"/>
</dbReference>
<dbReference type="HOGENOM" id="CLU_028142_4_0_7"/>
<evidence type="ECO:0000313" key="6">
    <source>
        <dbReference type="Proteomes" id="UP000011724"/>
    </source>
</evidence>
<evidence type="ECO:0000256" key="3">
    <source>
        <dbReference type="ARBA" id="ARBA00023239"/>
    </source>
</evidence>
<keyword evidence="6" id="KW-1185">Reference proteome</keyword>
<name>M1WV82_PSEP2</name>
<dbReference type="GO" id="GO:0009097">
    <property type="term" value="P:isoleucine biosynthetic process"/>
    <property type="evidence" value="ECO:0007669"/>
    <property type="project" value="TreeGrafter"/>
</dbReference>
<dbReference type="CDD" id="cd01563">
    <property type="entry name" value="Thr-synth_1"/>
    <property type="match status" value="1"/>
</dbReference>
<reference evidence="6" key="2">
    <citation type="journal article" date="2013" name="Stand. Genomic Sci.">
        <title>Complete genome sequence of Desulfocapsa sulfexigens, a marine deltaproteobacterium specialized in disproportionating inorganic sulfur compounds.</title>
        <authorList>
            <person name="Finster K.W."/>
            <person name="Kjeldsen K.U."/>
            <person name="Kube M."/>
            <person name="Reinhardt R."/>
            <person name="Mussmann M."/>
            <person name="Amann R."/>
            <person name="Schreiber L."/>
        </authorList>
    </citation>
    <scope>NUCLEOTIDE SEQUENCE [LARGE SCALE GENOMIC DNA]</scope>
    <source>
        <strain evidence="6">DSM 10523 / SB164P1</strain>
    </source>
</reference>
<dbReference type="eggNOG" id="COG0498">
    <property type="taxonomic scope" value="Bacteria"/>
</dbReference>
<dbReference type="PANTHER" id="PTHR48078:SF6">
    <property type="entry name" value="L-THREONINE DEHYDRATASE CATABOLIC TDCB"/>
    <property type="match status" value="1"/>
</dbReference>
<organism evidence="5 6">
    <name type="scientific">Pseudodesulfovibrio piezophilus (strain DSM 21447 / JCM 15486 / C1TLV30)</name>
    <name type="common">Desulfovibrio piezophilus</name>
    <dbReference type="NCBI Taxonomy" id="1322246"/>
    <lineage>
        <taxon>Bacteria</taxon>
        <taxon>Pseudomonadati</taxon>
        <taxon>Thermodesulfobacteriota</taxon>
        <taxon>Desulfovibrionia</taxon>
        <taxon>Desulfovibrionales</taxon>
        <taxon>Desulfovibrionaceae</taxon>
    </lineage>
</organism>
<proteinExistence type="predicted"/>
<dbReference type="InterPro" id="IPR036052">
    <property type="entry name" value="TrpB-like_PALP_sf"/>
</dbReference>
<dbReference type="PATRIC" id="fig|879567.3.peg.1026"/>
<gene>
    <name evidence="5" type="ordered locus">BN4_10996</name>
</gene>
<keyword evidence="2" id="KW-0663">Pyridoxal phosphate</keyword>
<sequence>MTSLVCRSCGKEYAGNELRWQCDCEGLLDLDFTPSLDPDDVSSRPATLWRYREALPVPDGVELTLGEGMTPLLPVVVGHREMWVKQEQLSPTGSYKDRGASVMIAMARHLGVLKVVEDSSGNAGCSVAAYCAKAGIACRIFVPADNSPGKLGQIELYGADLVRVEGSREETASACMRAAASTFYASHVYNPYFFHGTKTFAYEVVEQLGWKGPDTVVLPAGNGTLLLGAFFGFSELAELGIITSIPRLIAVQSAHCAPLSHAFERGQELVSEVNTLPTLAEGIAIAAPVRGPQMLDAVRCSDGMFLSVSEGEIHTALNDMGRRGYCIEPTSAAVIAGATRYGESARSGESIVTVFTGHGLKAGEKLHALSHGYQKHA</sequence>
<dbReference type="KEGG" id="dpi:BN4_10996"/>
<reference evidence="5 6" key="1">
    <citation type="journal article" date="2013" name="PLoS ONE">
        <title>The first genomic and proteomic characterization of a deep-sea sulfate reducer: insights into the piezophilic lifestyle of Desulfovibrio piezophilus.</title>
        <authorList>
            <person name="Pradel N."/>
            <person name="Ji B."/>
            <person name="Gimenez G."/>
            <person name="Talla E."/>
            <person name="Lenoble P."/>
            <person name="Garel M."/>
            <person name="Tamburini C."/>
            <person name="Fourquet P."/>
            <person name="Lebrun R."/>
            <person name="Bertin P."/>
            <person name="Denis Y."/>
            <person name="Pophillat M."/>
            <person name="Barbe V."/>
            <person name="Ollivier B."/>
            <person name="Dolla A."/>
        </authorList>
    </citation>
    <scope>NUCLEOTIDE SEQUENCE [LARGE SCALE GENOMIC DNA]</scope>
    <source>
        <strain evidence="6">DSM 10523 / SB164P1</strain>
    </source>
</reference>
<evidence type="ECO:0000256" key="1">
    <source>
        <dbReference type="ARBA" id="ARBA00001933"/>
    </source>
</evidence>
<dbReference type="EMBL" id="FO203427">
    <property type="protein sequence ID" value="CCH48233.1"/>
    <property type="molecule type" value="Genomic_DNA"/>
</dbReference>
<dbReference type="AlphaFoldDB" id="M1WV82"/>
<accession>M1WV82</accession>
<dbReference type="Proteomes" id="UP000011724">
    <property type="component" value="Chromosome"/>
</dbReference>
<dbReference type="SUPFAM" id="SSF53686">
    <property type="entry name" value="Tryptophan synthase beta subunit-like PLP-dependent enzymes"/>
    <property type="match status" value="1"/>
</dbReference>
<dbReference type="GO" id="GO:0003941">
    <property type="term" value="F:L-serine ammonia-lyase activity"/>
    <property type="evidence" value="ECO:0007669"/>
    <property type="project" value="TreeGrafter"/>
</dbReference>
<dbReference type="BioCyc" id="DPIE1322246:BN4_RS05055-MONOMER"/>
<dbReference type="OrthoDB" id="9763107at2"/>
<dbReference type="GO" id="GO:0006567">
    <property type="term" value="P:L-threonine catabolic process"/>
    <property type="evidence" value="ECO:0007669"/>
    <property type="project" value="TreeGrafter"/>
</dbReference>